<proteinExistence type="predicted"/>
<dbReference type="InterPro" id="IPR051534">
    <property type="entry name" value="CBASS_pafABC_assoc_protein"/>
</dbReference>
<reference evidence="2 3" key="1">
    <citation type="submission" date="2017-05" db="EMBL/GenBank/DDBJ databases">
        <title>Vagococcus spp. assemblies.</title>
        <authorList>
            <person name="Gulvik C.A."/>
        </authorList>
    </citation>
    <scope>NUCLEOTIDE SEQUENCE [LARGE SCALE GENOMIC DNA]</scope>
    <source>
        <strain evidence="2 3">SS1714</strain>
    </source>
</reference>
<dbReference type="PANTHER" id="PTHR34580">
    <property type="match status" value="1"/>
</dbReference>
<sequence>MMNSQQRMLIIFLRLLSGKKITKRELMEEFDKQSSTIQRDIGYIEEVLLSEENGGVLSDNVNIERDGRGNYQLKNIGDISNLERLTDTDILILLKILHSTRLFNQEEFFSLSNKLIATADNQEVLKQFIANEQLYYEGISSNGVIEKLEMVIKAIVNHNMLEFSYAKNGVTAVFQRVPNAIYFSDLYFYMMSSSHTAQDDFDLLAMNKFKVHSMIDIKVISSHNRVDYKDKFEGGVLRNQGVLPFFGNPITIVLDFYYDPIYVLDRFPNSTIIQENDDGSLRISIQGNDGYGVKMWLLGQGHHVKVISPKHIKDYLIQNMKDTLNYYDIETNKK</sequence>
<evidence type="ECO:0000259" key="1">
    <source>
        <dbReference type="Pfam" id="PF25583"/>
    </source>
</evidence>
<dbReference type="AlphaFoldDB" id="A0A430B6N2"/>
<keyword evidence="3" id="KW-1185">Reference proteome</keyword>
<dbReference type="GeneID" id="95581840"/>
<name>A0A430B6N2_9ENTE</name>
<dbReference type="OrthoDB" id="86031at2"/>
<gene>
    <name evidence="2" type="ORF">CBF28_05960</name>
</gene>
<accession>A0A430B6N2</accession>
<dbReference type="RefSeq" id="WP_126792947.1">
    <property type="nucleotide sequence ID" value="NZ_CP060720.1"/>
</dbReference>
<organism evidence="2 3">
    <name type="scientific">Vagococcus carniphilus</name>
    <dbReference type="NCBI Taxonomy" id="218144"/>
    <lineage>
        <taxon>Bacteria</taxon>
        <taxon>Bacillati</taxon>
        <taxon>Bacillota</taxon>
        <taxon>Bacilli</taxon>
        <taxon>Lactobacillales</taxon>
        <taxon>Enterococcaceae</taxon>
        <taxon>Vagococcus</taxon>
    </lineage>
</organism>
<evidence type="ECO:0000313" key="3">
    <source>
        <dbReference type="Proteomes" id="UP000288028"/>
    </source>
</evidence>
<protein>
    <recommendedName>
        <fullName evidence="1">WCX domain-containing protein</fullName>
    </recommendedName>
</protein>
<dbReference type="PANTHER" id="PTHR34580:SF1">
    <property type="entry name" value="PROTEIN PAFC"/>
    <property type="match status" value="1"/>
</dbReference>
<evidence type="ECO:0000313" key="2">
    <source>
        <dbReference type="EMBL" id="RSU15971.1"/>
    </source>
</evidence>
<comment type="caution">
    <text evidence="2">The sequence shown here is derived from an EMBL/GenBank/DDBJ whole genome shotgun (WGS) entry which is preliminary data.</text>
</comment>
<dbReference type="EMBL" id="NGKB01000004">
    <property type="protein sequence ID" value="RSU15971.1"/>
    <property type="molecule type" value="Genomic_DNA"/>
</dbReference>
<dbReference type="Proteomes" id="UP000288028">
    <property type="component" value="Unassembled WGS sequence"/>
</dbReference>
<dbReference type="InterPro" id="IPR057727">
    <property type="entry name" value="WCX_dom"/>
</dbReference>
<dbReference type="Pfam" id="PF25583">
    <property type="entry name" value="WCX"/>
    <property type="match status" value="1"/>
</dbReference>
<feature type="domain" description="WCX" evidence="1">
    <location>
        <begin position="250"/>
        <end position="322"/>
    </location>
</feature>